<keyword evidence="2" id="KW-0812">Transmembrane</keyword>
<protein>
    <submittedName>
        <fullName evidence="7">Cell envelope-related transcriptional attenuator</fullName>
    </submittedName>
</protein>
<organism evidence="7 8">
    <name type="scientific">Bacillus methanolicus (strain MGA3 / ATCC 53907)</name>
    <dbReference type="NCBI Taxonomy" id="796606"/>
    <lineage>
        <taxon>Bacteria</taxon>
        <taxon>Bacillati</taxon>
        <taxon>Bacillota</taxon>
        <taxon>Bacilli</taxon>
        <taxon>Bacillales</taxon>
        <taxon>Bacillaceae</taxon>
        <taxon>Bacillus</taxon>
    </lineage>
</organism>
<evidence type="ECO:0000259" key="6">
    <source>
        <dbReference type="Pfam" id="PF03816"/>
    </source>
</evidence>
<reference evidence="7 8" key="1">
    <citation type="journal article" date="2015" name="BMC Genomics">
        <title>Transcriptome analysis of thermophilic methylotrophic Bacillus methanolicus MGA3 using RNA-sequencing provides detailed insights into its previously uncharted transcriptional landscape.</title>
        <authorList>
            <person name="Irla M."/>
            <person name="Neshat A."/>
            <person name="Brautaset T."/>
            <person name="Ruckert C."/>
            <person name="Kalinowski J."/>
            <person name="Wendisch V.F."/>
        </authorList>
    </citation>
    <scope>NUCLEOTIDE SEQUENCE [LARGE SCALE GENOMIC DNA]</scope>
    <source>
        <strain evidence="8">MGA3 / ATCC 53907</strain>
    </source>
</reference>
<dbReference type="Pfam" id="PF03816">
    <property type="entry name" value="LytR_cpsA_psr"/>
    <property type="match status" value="1"/>
</dbReference>
<evidence type="ECO:0000256" key="3">
    <source>
        <dbReference type="ARBA" id="ARBA00022968"/>
    </source>
</evidence>
<sequence>MSVSRSVRRKKKKLRVMRLFVLLFVFCLIGGGSYFAYDILYNAKKASDSIFQELDPKKVANYRDEDIKITKDPFTVLLVGVDNQGGGGRSDVLMLATVNPKTKEVYLLSIPRDTRTYLPEVGYETKINHSYSHGGIEATINAVSKLLDIPIDYYITTNFKGFEDIVDTLGGVTVDVPFTFKSQLTDSLKWKTFYKGKMELNGNEALAYVRMRKKDPKGDLGRNERQQQVIKAIVDKGTSFSSITKIDDVLEKLGENVKTNIPPSKFASFIKLYTELKNKNIKHLALEGYDRYIDGVYYYVPSEESITEVSSILRSTLDSSTYTAEDHSSQANHVTNEHQNNW</sequence>
<keyword evidence="4" id="KW-0472">Membrane</keyword>
<dbReference type="Proteomes" id="UP000027602">
    <property type="component" value="Chromosome"/>
</dbReference>
<evidence type="ECO:0000313" key="7">
    <source>
        <dbReference type="EMBL" id="AIE61368.1"/>
    </source>
</evidence>
<dbReference type="STRING" id="796606.BMMGA3_15055"/>
<feature type="domain" description="Cell envelope-related transcriptional attenuator" evidence="6">
    <location>
        <begin position="89"/>
        <end position="236"/>
    </location>
</feature>
<evidence type="ECO:0000256" key="2">
    <source>
        <dbReference type="ARBA" id="ARBA00022692"/>
    </source>
</evidence>
<dbReference type="HOGENOM" id="CLU_016455_2_2_9"/>
<dbReference type="PANTHER" id="PTHR33392:SF6">
    <property type="entry name" value="POLYISOPRENYL-TEICHOIC ACID--PEPTIDOGLYCAN TEICHOIC ACID TRANSFERASE TAGU"/>
    <property type="match status" value="1"/>
</dbReference>
<dbReference type="EMBL" id="CP007739">
    <property type="protein sequence ID" value="AIE61368.1"/>
    <property type="molecule type" value="Genomic_DNA"/>
</dbReference>
<dbReference type="InterPro" id="IPR004474">
    <property type="entry name" value="LytR_CpsA_psr"/>
</dbReference>
<dbReference type="Gene3D" id="3.40.630.190">
    <property type="entry name" value="LCP protein"/>
    <property type="match status" value="1"/>
</dbReference>
<dbReference type="AlphaFoldDB" id="A0A068LWN4"/>
<evidence type="ECO:0000256" key="5">
    <source>
        <dbReference type="SAM" id="MobiDB-lite"/>
    </source>
</evidence>
<evidence type="ECO:0000256" key="1">
    <source>
        <dbReference type="ARBA" id="ARBA00006068"/>
    </source>
</evidence>
<proteinExistence type="inferred from homology"/>
<gene>
    <name evidence="7" type="ORF">BMMGA3_15055</name>
</gene>
<name>A0A068LWN4_BACMM</name>
<keyword evidence="8" id="KW-1185">Reference proteome</keyword>
<dbReference type="KEGG" id="bmet:BMMGA3_15055"/>
<dbReference type="NCBIfam" id="TIGR00350">
    <property type="entry name" value="lytR_cpsA_psr"/>
    <property type="match status" value="1"/>
</dbReference>
<dbReference type="eggNOG" id="COG1316">
    <property type="taxonomic scope" value="Bacteria"/>
</dbReference>
<dbReference type="GO" id="GO:0071555">
    <property type="term" value="P:cell wall organization"/>
    <property type="evidence" value="ECO:0007669"/>
    <property type="project" value="UniProtKB-KW"/>
</dbReference>
<evidence type="ECO:0000313" key="8">
    <source>
        <dbReference type="Proteomes" id="UP000027602"/>
    </source>
</evidence>
<dbReference type="RefSeq" id="WP_034669139.1">
    <property type="nucleotide sequence ID" value="NZ_ADWW01000001.1"/>
</dbReference>
<feature type="region of interest" description="Disordered" evidence="5">
    <location>
        <begin position="323"/>
        <end position="342"/>
    </location>
</feature>
<comment type="similarity">
    <text evidence="1">Belongs to the LytR/CpsA/Psr (LCP) family.</text>
</comment>
<keyword evidence="4" id="KW-1133">Transmembrane helix</keyword>
<evidence type="ECO:0000256" key="4">
    <source>
        <dbReference type="ARBA" id="ARBA00022989"/>
    </source>
</evidence>
<dbReference type="PANTHER" id="PTHR33392">
    <property type="entry name" value="POLYISOPRENYL-TEICHOIC ACID--PEPTIDOGLYCAN TEICHOIC ACID TRANSFERASE TAGU"/>
    <property type="match status" value="1"/>
</dbReference>
<dbReference type="OrthoDB" id="27330at2"/>
<dbReference type="InterPro" id="IPR050922">
    <property type="entry name" value="LytR/CpsA/Psr_CW_biosynth"/>
</dbReference>
<accession>A0A068LWN4</accession>
<keyword evidence="3" id="KW-0735">Signal-anchor</keyword>